<reference evidence="2" key="1">
    <citation type="journal article" date="2014" name="Int. J. Syst. Evol. Microbiol.">
        <title>Complete genome sequence of Corynebacterium casei LMG S-19264T (=DSM 44701T), isolated from a smear-ripened cheese.</title>
        <authorList>
            <consortium name="US DOE Joint Genome Institute (JGI-PGF)"/>
            <person name="Walter F."/>
            <person name="Albersmeier A."/>
            <person name="Kalinowski J."/>
            <person name="Ruckert C."/>
        </authorList>
    </citation>
    <scope>NUCLEOTIDE SEQUENCE</scope>
    <source>
        <strain evidence="2">CGMCC 1.15425</strain>
    </source>
</reference>
<dbReference type="RefSeq" id="WP_157885585.1">
    <property type="nucleotide sequence ID" value="NZ_BMIY01000010.1"/>
</dbReference>
<evidence type="ECO:0000256" key="1">
    <source>
        <dbReference type="SAM" id="SignalP"/>
    </source>
</evidence>
<keyword evidence="1" id="KW-0732">Signal</keyword>
<dbReference type="EMBL" id="BMIY01000010">
    <property type="protein sequence ID" value="GFZ79553.1"/>
    <property type="molecule type" value="Genomic_DNA"/>
</dbReference>
<feature type="chain" id="PRO_5036965030" evidence="1">
    <location>
        <begin position="25"/>
        <end position="592"/>
    </location>
</feature>
<protein>
    <submittedName>
        <fullName evidence="2">Uncharacterized protein</fullName>
    </submittedName>
</protein>
<evidence type="ECO:0000313" key="3">
    <source>
        <dbReference type="Proteomes" id="UP000627715"/>
    </source>
</evidence>
<organism evidence="2 3">
    <name type="scientific">Pseudohongiella nitratireducens</name>
    <dbReference type="NCBI Taxonomy" id="1768907"/>
    <lineage>
        <taxon>Bacteria</taxon>
        <taxon>Pseudomonadati</taxon>
        <taxon>Pseudomonadota</taxon>
        <taxon>Gammaproteobacteria</taxon>
        <taxon>Pseudomonadales</taxon>
        <taxon>Pseudohongiellaceae</taxon>
        <taxon>Pseudohongiella</taxon>
    </lineage>
</organism>
<feature type="signal peptide" evidence="1">
    <location>
        <begin position="1"/>
        <end position="24"/>
    </location>
</feature>
<accession>A0A916QKT9</accession>
<gene>
    <name evidence="2" type="ORF">GCM10011403_23260</name>
</gene>
<keyword evidence="3" id="KW-1185">Reference proteome</keyword>
<evidence type="ECO:0000313" key="2">
    <source>
        <dbReference type="EMBL" id="GFZ79553.1"/>
    </source>
</evidence>
<comment type="caution">
    <text evidence="2">The sequence shown here is derived from an EMBL/GenBank/DDBJ whole genome shotgun (WGS) entry which is preliminary data.</text>
</comment>
<dbReference type="AlphaFoldDB" id="A0A916QKT9"/>
<name>A0A916QKT9_9GAMM</name>
<reference evidence="2" key="2">
    <citation type="submission" date="2020-09" db="EMBL/GenBank/DDBJ databases">
        <authorList>
            <person name="Sun Q."/>
            <person name="Zhou Y."/>
        </authorList>
    </citation>
    <scope>NUCLEOTIDE SEQUENCE</scope>
    <source>
        <strain evidence="2">CGMCC 1.15425</strain>
    </source>
</reference>
<proteinExistence type="predicted"/>
<sequence length="592" mass="65818">MTVVGKIRLFTLCIMFLSVPTTSASSMSLEEVFELYSRETVQEALLNNVINASTKDNPEGLPLNVSYKTVFQDLLWNPILHRYKFSGDDWDKMLALPSHRHAQFNVPVLNRMSTDCEEISAISQRESSTAALDIAGILDAQRILATESLDQHYLDFIATLSPEGKAQLEAEFQRVILDGGVSLSWVTRDNVGLAGEVPEYVETTAVINCNYILDKMESGFWSSYQGFLVDEAPGEQIPASREDIYATIPQNPLFTGNKLHVPLVRNESDGEVYQRVELEPISDELFELKSVRRSHHLLHVNSVGFSGFAVDQNSAMQMFVTVRGYFSSGCGSLGASVTHYDESAQTIYVDLYNGTSELPPGEGACTGNIIDYLIYQPLPVYGLPAGEYRVVVNGNYTLPLTLNDDNVHQELAGSTVVEPKNYSATLNGSTLVLPFVDMPDQAGRYQNIELREVAENRWQIADLRQANMLERIDTVELLEFGDDVKQVFLNVKGSYSHGCNGPGNLVSRFDNVTNTLEVNFYEYLPDETEASEGICATGDENFDFVYPLPVYAAPAGEYNVLVNGEYALTFSLDRQNVSSFIWRPFGSVPPLH</sequence>
<dbReference type="Proteomes" id="UP000627715">
    <property type="component" value="Unassembled WGS sequence"/>
</dbReference>